<evidence type="ECO:0000256" key="8">
    <source>
        <dbReference type="ARBA" id="ARBA00022777"/>
    </source>
</evidence>
<comment type="cofactor">
    <cofactor evidence="1">
        <name>Mg(2+)</name>
        <dbReference type="ChEBI" id="CHEBI:18420"/>
    </cofactor>
</comment>
<dbReference type="Pfam" id="PF01163">
    <property type="entry name" value="RIO1"/>
    <property type="match status" value="2"/>
</dbReference>
<keyword evidence="9" id="KW-0067">ATP-binding</keyword>
<reference evidence="17 18" key="1">
    <citation type="journal article" date="2018" name="Mol. Biol. Evol.">
        <title>Broad Genomic Sampling Reveals a Smut Pathogenic Ancestry of the Fungal Clade Ustilaginomycotina.</title>
        <authorList>
            <person name="Kijpornyongpan T."/>
            <person name="Mondo S.J."/>
            <person name="Barry K."/>
            <person name="Sandor L."/>
            <person name="Lee J."/>
            <person name="Lipzen A."/>
            <person name="Pangilinan J."/>
            <person name="LaButti K."/>
            <person name="Hainaut M."/>
            <person name="Henrissat B."/>
            <person name="Grigoriev I.V."/>
            <person name="Spatafora J.W."/>
            <person name="Aime M.C."/>
        </authorList>
    </citation>
    <scope>NUCLEOTIDE SEQUENCE [LARGE SCALE GENOMIC DNA]</scope>
    <source>
        <strain evidence="17 18">MCA 4198</strain>
    </source>
</reference>
<dbReference type="InterPro" id="IPR011009">
    <property type="entry name" value="Kinase-like_dom_sf"/>
</dbReference>
<dbReference type="SUPFAM" id="SSF56112">
    <property type="entry name" value="Protein kinase-like (PK-like)"/>
    <property type="match status" value="1"/>
</dbReference>
<dbReference type="STRING" id="215250.A0A316Z1A1"/>
<keyword evidence="5" id="KW-0808">Transferase</keyword>
<evidence type="ECO:0000256" key="6">
    <source>
        <dbReference type="ARBA" id="ARBA00022723"/>
    </source>
</evidence>
<evidence type="ECO:0000256" key="10">
    <source>
        <dbReference type="ARBA" id="ARBA00022842"/>
    </source>
</evidence>
<evidence type="ECO:0000256" key="2">
    <source>
        <dbReference type="ARBA" id="ARBA00009196"/>
    </source>
</evidence>
<dbReference type="InterPro" id="IPR030484">
    <property type="entry name" value="Rio2"/>
</dbReference>
<evidence type="ECO:0000256" key="4">
    <source>
        <dbReference type="ARBA" id="ARBA00022527"/>
    </source>
</evidence>
<dbReference type="OrthoDB" id="10258631at2759"/>
<dbReference type="InterPro" id="IPR000687">
    <property type="entry name" value="RIO_kinase"/>
</dbReference>
<dbReference type="GO" id="GO:0046872">
    <property type="term" value="F:metal ion binding"/>
    <property type="evidence" value="ECO:0007669"/>
    <property type="project" value="UniProtKB-KW"/>
</dbReference>
<dbReference type="InterPro" id="IPR015285">
    <property type="entry name" value="RIO2_wHTH_N"/>
</dbReference>
<feature type="region of interest" description="Disordered" evidence="15">
    <location>
        <begin position="563"/>
        <end position="623"/>
    </location>
</feature>
<keyword evidence="10" id="KW-0460">Magnesium</keyword>
<dbReference type="Proteomes" id="UP000245768">
    <property type="component" value="Unassembled WGS sequence"/>
</dbReference>
<dbReference type="PANTHER" id="PTHR45852:SF1">
    <property type="entry name" value="SERINE_THREONINE-PROTEIN KINASE RIO2"/>
    <property type="match status" value="1"/>
</dbReference>
<name>A0A316Z1A1_9BASI</name>
<dbReference type="RefSeq" id="XP_025381153.1">
    <property type="nucleotide sequence ID" value="XM_025520694.1"/>
</dbReference>
<evidence type="ECO:0000313" key="17">
    <source>
        <dbReference type="EMBL" id="PWN93955.1"/>
    </source>
</evidence>
<dbReference type="InterPro" id="IPR036390">
    <property type="entry name" value="WH_DNA-bd_sf"/>
</dbReference>
<accession>A0A316Z1A1</accession>
<evidence type="ECO:0000256" key="1">
    <source>
        <dbReference type="ARBA" id="ARBA00001946"/>
    </source>
</evidence>
<dbReference type="GO" id="GO:0005829">
    <property type="term" value="C:cytosol"/>
    <property type="evidence" value="ECO:0007669"/>
    <property type="project" value="TreeGrafter"/>
</dbReference>
<evidence type="ECO:0000259" key="16">
    <source>
        <dbReference type="SMART" id="SM00090"/>
    </source>
</evidence>
<comment type="catalytic activity">
    <reaction evidence="11">
        <text>L-threonyl-[protein] + ATP = O-phospho-L-threonyl-[protein] + ADP + H(+)</text>
        <dbReference type="Rhea" id="RHEA:46608"/>
        <dbReference type="Rhea" id="RHEA-COMP:11060"/>
        <dbReference type="Rhea" id="RHEA-COMP:11605"/>
        <dbReference type="ChEBI" id="CHEBI:15378"/>
        <dbReference type="ChEBI" id="CHEBI:30013"/>
        <dbReference type="ChEBI" id="CHEBI:30616"/>
        <dbReference type="ChEBI" id="CHEBI:61977"/>
        <dbReference type="ChEBI" id="CHEBI:456216"/>
        <dbReference type="EC" id="2.7.11.1"/>
    </reaction>
</comment>
<dbReference type="GO" id="GO:0005634">
    <property type="term" value="C:nucleus"/>
    <property type="evidence" value="ECO:0007669"/>
    <property type="project" value="TreeGrafter"/>
</dbReference>
<comment type="catalytic activity">
    <reaction evidence="12">
        <text>L-seryl-[protein] + ATP = O-phospho-L-seryl-[protein] + ADP + H(+)</text>
        <dbReference type="Rhea" id="RHEA:17989"/>
        <dbReference type="Rhea" id="RHEA-COMP:9863"/>
        <dbReference type="Rhea" id="RHEA-COMP:11604"/>
        <dbReference type="ChEBI" id="CHEBI:15378"/>
        <dbReference type="ChEBI" id="CHEBI:29999"/>
        <dbReference type="ChEBI" id="CHEBI:30616"/>
        <dbReference type="ChEBI" id="CHEBI:83421"/>
        <dbReference type="ChEBI" id="CHEBI:456216"/>
        <dbReference type="EC" id="2.7.11.1"/>
    </reaction>
</comment>
<feature type="compositionally biased region" description="Acidic residues" evidence="15">
    <location>
        <begin position="348"/>
        <end position="360"/>
    </location>
</feature>
<dbReference type="InParanoid" id="A0A316Z1A1"/>
<keyword evidence="7" id="KW-0547">Nucleotide-binding</keyword>
<dbReference type="Gene3D" id="1.10.10.10">
    <property type="entry name" value="Winged helix-like DNA-binding domain superfamily/Winged helix DNA-binding domain"/>
    <property type="match status" value="1"/>
</dbReference>
<dbReference type="FunFam" id="3.30.200.20:FF:000052">
    <property type="entry name" value="Serine/threonine-protein kinase RIO2"/>
    <property type="match status" value="1"/>
</dbReference>
<organism evidence="17 18">
    <name type="scientific">Acaromyces ingoldii</name>
    <dbReference type="NCBI Taxonomy" id="215250"/>
    <lineage>
        <taxon>Eukaryota</taxon>
        <taxon>Fungi</taxon>
        <taxon>Dikarya</taxon>
        <taxon>Basidiomycota</taxon>
        <taxon>Ustilaginomycotina</taxon>
        <taxon>Exobasidiomycetes</taxon>
        <taxon>Exobasidiales</taxon>
        <taxon>Cryptobasidiaceae</taxon>
        <taxon>Acaromyces</taxon>
    </lineage>
</organism>
<evidence type="ECO:0000256" key="3">
    <source>
        <dbReference type="ARBA" id="ARBA00012513"/>
    </source>
</evidence>
<feature type="compositionally biased region" description="Basic and acidic residues" evidence="15">
    <location>
        <begin position="578"/>
        <end position="588"/>
    </location>
</feature>
<dbReference type="CDD" id="cd05144">
    <property type="entry name" value="RIO2_C"/>
    <property type="match status" value="1"/>
</dbReference>
<dbReference type="EC" id="2.7.11.1" evidence="3"/>
<protein>
    <recommendedName>
        <fullName evidence="13">Serine/threonine-protein kinase RIO2</fullName>
        <ecNumber evidence="3">2.7.11.1</ecNumber>
    </recommendedName>
    <alternativeName>
        <fullName evidence="14">Serine/threonine-protein kinase rio2</fullName>
    </alternativeName>
</protein>
<evidence type="ECO:0000256" key="5">
    <source>
        <dbReference type="ARBA" id="ARBA00022679"/>
    </source>
</evidence>
<dbReference type="PANTHER" id="PTHR45852">
    <property type="entry name" value="SER/THR-PROTEIN KINASE RIO2"/>
    <property type="match status" value="1"/>
</dbReference>
<keyword evidence="8" id="KW-0418">Kinase</keyword>
<feature type="region of interest" description="Disordered" evidence="15">
    <location>
        <begin position="324"/>
        <end position="365"/>
    </location>
</feature>
<evidence type="ECO:0000256" key="9">
    <source>
        <dbReference type="ARBA" id="ARBA00022840"/>
    </source>
</evidence>
<dbReference type="GO" id="GO:0030490">
    <property type="term" value="P:maturation of SSU-rRNA"/>
    <property type="evidence" value="ECO:0007669"/>
    <property type="project" value="TreeGrafter"/>
</dbReference>
<evidence type="ECO:0000313" key="18">
    <source>
        <dbReference type="Proteomes" id="UP000245768"/>
    </source>
</evidence>
<keyword evidence="18" id="KW-1185">Reference proteome</keyword>
<evidence type="ECO:0000256" key="14">
    <source>
        <dbReference type="ARBA" id="ARBA00068837"/>
    </source>
</evidence>
<feature type="region of interest" description="Disordered" evidence="15">
    <location>
        <begin position="495"/>
        <end position="521"/>
    </location>
</feature>
<dbReference type="InterPro" id="IPR036388">
    <property type="entry name" value="WH-like_DNA-bd_sf"/>
</dbReference>
<dbReference type="AlphaFoldDB" id="A0A316Z1A1"/>
<evidence type="ECO:0000256" key="7">
    <source>
        <dbReference type="ARBA" id="ARBA00022741"/>
    </source>
</evidence>
<comment type="similarity">
    <text evidence="2">Belongs to the protein kinase superfamily. RIO-type Ser/Thr kinase family.</text>
</comment>
<dbReference type="GeneID" id="37042610"/>
<proteinExistence type="inferred from homology"/>
<keyword evidence="6" id="KW-0479">Metal-binding</keyword>
<feature type="compositionally biased region" description="Basic and acidic residues" evidence="15">
    <location>
        <begin position="324"/>
        <end position="333"/>
    </location>
</feature>
<keyword evidence="4" id="KW-0723">Serine/threonine-protein kinase</keyword>
<dbReference type="GO" id="GO:0004674">
    <property type="term" value="F:protein serine/threonine kinase activity"/>
    <property type="evidence" value="ECO:0007669"/>
    <property type="project" value="UniProtKB-KW"/>
</dbReference>
<gene>
    <name evidence="17" type="ORF">FA10DRAFT_264550</name>
</gene>
<dbReference type="SMART" id="SM00090">
    <property type="entry name" value="RIO"/>
    <property type="match status" value="1"/>
</dbReference>
<evidence type="ECO:0000256" key="11">
    <source>
        <dbReference type="ARBA" id="ARBA00047899"/>
    </source>
</evidence>
<dbReference type="Pfam" id="PF09202">
    <property type="entry name" value="Rio2_N"/>
    <property type="match status" value="1"/>
</dbReference>
<feature type="compositionally biased region" description="Basic and acidic residues" evidence="15">
    <location>
        <begin position="506"/>
        <end position="521"/>
    </location>
</feature>
<dbReference type="Gene3D" id="3.30.200.20">
    <property type="entry name" value="Phosphorylase Kinase, domain 1"/>
    <property type="match status" value="1"/>
</dbReference>
<dbReference type="EMBL" id="KZ819634">
    <property type="protein sequence ID" value="PWN93955.1"/>
    <property type="molecule type" value="Genomic_DNA"/>
</dbReference>
<dbReference type="SUPFAM" id="SSF46785">
    <property type="entry name" value="Winged helix' DNA-binding domain"/>
    <property type="match status" value="1"/>
</dbReference>
<dbReference type="GO" id="GO:0030688">
    <property type="term" value="C:preribosome, small subunit precursor"/>
    <property type="evidence" value="ECO:0007669"/>
    <property type="project" value="TreeGrafter"/>
</dbReference>
<dbReference type="InterPro" id="IPR018934">
    <property type="entry name" value="RIO_dom"/>
</dbReference>
<evidence type="ECO:0000256" key="13">
    <source>
        <dbReference type="ARBA" id="ARBA00068353"/>
    </source>
</evidence>
<dbReference type="GO" id="GO:0005524">
    <property type="term" value="F:ATP binding"/>
    <property type="evidence" value="ECO:0007669"/>
    <property type="project" value="UniProtKB-KW"/>
</dbReference>
<evidence type="ECO:0000256" key="15">
    <source>
        <dbReference type="SAM" id="MobiDB-lite"/>
    </source>
</evidence>
<dbReference type="Gene3D" id="1.10.510.10">
    <property type="entry name" value="Transferase(Phosphotransferase) domain 1"/>
    <property type="match status" value="1"/>
</dbReference>
<evidence type="ECO:0000256" key="12">
    <source>
        <dbReference type="ARBA" id="ARBA00048679"/>
    </source>
</evidence>
<feature type="domain" description="RIO kinase" evidence="16">
    <location>
        <begin position="65"/>
        <end position="282"/>
    </location>
</feature>
<dbReference type="FunFam" id="1.10.10.10:FF:000053">
    <property type="entry name" value="Serine/threonine-protein kinase RIO2"/>
    <property type="match status" value="1"/>
</dbReference>
<sequence>MKLNATDLRYLDADAFRVLKAVETGSITHEVVPTRLVAQICGLQHSGLTKIMGDLAKRGLVGRERNIKYDGYRLTYGGYDWLAIKAMRDNGSLLGVGTRVGVGKESDIYLAESIGPPGDDDGEKGEGVSPPARTVVLKMHRLGRISFRKIKEKRDYLSNRKTSPSWMFLSRLAAKREWDFMQALFQHGFPVPTPLAQSRHSILMSRIDGFPLRQIVDLPHEHVASLYGSLMTLIVRLARAGLIHCDFNEFNIMVREIRRDDDGKENAGVEDDYDGDRSVFQRGLRLRGQDPEAEQDYVLRPGECIERGKGFERIYRAPAIRHDDDRNDGFRSGDDDEDGIDQDKGESEDSWEGEESDSDVGDGANNEGLRVILKDGSLIEPILIDFPQMISVEHPNAENYFDRDVDGVRSFFARRFRFHSDRYPRFADVVESQRGERREKRDKLVSRKVKAGLELTNRDKGNLGLELDVLTKASGLGGKGKGQNVLDTHLTSLNIAQDDDEDMEEEQRSEHEEAELERHESAEYAERLEEVGQEDDFVDERGALIKMRKDKIPSKGAAFKMAADGDERGVQLRLLSESQRRQRKDEKHHGKKAQATKVGRQWRGGGGKGKTSDRALINNSVQF</sequence>